<dbReference type="PROSITE" id="PS01124">
    <property type="entry name" value="HTH_ARAC_FAMILY_2"/>
    <property type="match status" value="1"/>
</dbReference>
<keyword evidence="2" id="KW-0238">DNA-binding</keyword>
<dbReference type="AlphaFoldDB" id="A0A927H124"/>
<evidence type="ECO:0000256" key="3">
    <source>
        <dbReference type="ARBA" id="ARBA00023163"/>
    </source>
</evidence>
<dbReference type="PROSITE" id="PS00041">
    <property type="entry name" value="HTH_ARAC_FAMILY_1"/>
    <property type="match status" value="1"/>
</dbReference>
<dbReference type="EMBL" id="JACXJA010000032">
    <property type="protein sequence ID" value="MBD2864721.1"/>
    <property type="molecule type" value="Genomic_DNA"/>
</dbReference>
<dbReference type="Pfam" id="PF12833">
    <property type="entry name" value="HTH_18"/>
    <property type="match status" value="1"/>
</dbReference>
<evidence type="ECO:0000256" key="1">
    <source>
        <dbReference type="ARBA" id="ARBA00023015"/>
    </source>
</evidence>
<dbReference type="Proteomes" id="UP000639396">
    <property type="component" value="Unassembled WGS sequence"/>
</dbReference>
<organism evidence="5 6">
    <name type="scientific">Paenibacillus oceani</name>
    <dbReference type="NCBI Taxonomy" id="2772510"/>
    <lineage>
        <taxon>Bacteria</taxon>
        <taxon>Bacillati</taxon>
        <taxon>Bacillota</taxon>
        <taxon>Bacilli</taxon>
        <taxon>Bacillales</taxon>
        <taxon>Paenibacillaceae</taxon>
        <taxon>Paenibacillus</taxon>
    </lineage>
</organism>
<dbReference type="Gene3D" id="1.10.10.60">
    <property type="entry name" value="Homeodomain-like"/>
    <property type="match status" value="1"/>
</dbReference>
<dbReference type="PANTHER" id="PTHR43280">
    <property type="entry name" value="ARAC-FAMILY TRANSCRIPTIONAL REGULATOR"/>
    <property type="match status" value="1"/>
</dbReference>
<name>A0A927H124_9BACL</name>
<dbReference type="Gene3D" id="2.60.120.280">
    <property type="entry name" value="Regulatory protein AraC"/>
    <property type="match status" value="1"/>
</dbReference>
<dbReference type="InterPro" id="IPR009057">
    <property type="entry name" value="Homeodomain-like_sf"/>
</dbReference>
<evidence type="ECO:0000256" key="2">
    <source>
        <dbReference type="ARBA" id="ARBA00023125"/>
    </source>
</evidence>
<dbReference type="SUPFAM" id="SSF51215">
    <property type="entry name" value="Regulatory protein AraC"/>
    <property type="match status" value="1"/>
</dbReference>
<dbReference type="GO" id="GO:0043565">
    <property type="term" value="F:sequence-specific DNA binding"/>
    <property type="evidence" value="ECO:0007669"/>
    <property type="project" value="InterPro"/>
</dbReference>
<evidence type="ECO:0000313" key="5">
    <source>
        <dbReference type="EMBL" id="MBD2864721.1"/>
    </source>
</evidence>
<accession>A0A927H124</accession>
<dbReference type="PANTHER" id="PTHR43280:SF2">
    <property type="entry name" value="HTH-TYPE TRANSCRIPTIONAL REGULATOR EXSA"/>
    <property type="match status" value="1"/>
</dbReference>
<dbReference type="InterPro" id="IPR018062">
    <property type="entry name" value="HTH_AraC-typ_CS"/>
</dbReference>
<dbReference type="InterPro" id="IPR037923">
    <property type="entry name" value="HTH-like"/>
</dbReference>
<sequence>MDYRISSKPLQIIGLKVEKSMLEMKSLTILDVGFLPGRTSFRRDAVFMNKWAVIFIAGGAGTYQVNDGEKQQVKANSLFMFYPGAVFHYGPDPGGFWDEYYFTIEGPRIQEWLDSWLFESGTVQPVQSDEDQQNKIERIFMLMDSGVPINVDRAAMLLESLLFEFMMHARSAPQTHKNEDTLSLLDDIAKTLYRPFQPEQLCARHHISISTLKRTLKKVTGYPLHEYVHRLKVAEAKKLLISTERTFKVIATALGYRDVFYFSRLFKKYAGMSPRHYKMTNGS</sequence>
<dbReference type="SUPFAM" id="SSF46689">
    <property type="entry name" value="Homeodomain-like"/>
    <property type="match status" value="1"/>
</dbReference>
<dbReference type="GO" id="GO:0003700">
    <property type="term" value="F:DNA-binding transcription factor activity"/>
    <property type="evidence" value="ECO:0007669"/>
    <property type="project" value="InterPro"/>
</dbReference>
<keyword evidence="3" id="KW-0804">Transcription</keyword>
<dbReference type="InterPro" id="IPR003313">
    <property type="entry name" value="AraC-bd"/>
</dbReference>
<keyword evidence="1" id="KW-0805">Transcription regulation</keyword>
<dbReference type="RefSeq" id="WP_190930348.1">
    <property type="nucleotide sequence ID" value="NZ_JACXJA010000032.1"/>
</dbReference>
<proteinExistence type="predicted"/>
<feature type="domain" description="HTH araC/xylS-type" evidence="4">
    <location>
        <begin position="182"/>
        <end position="280"/>
    </location>
</feature>
<keyword evidence="6" id="KW-1185">Reference proteome</keyword>
<reference evidence="5" key="1">
    <citation type="submission" date="2020-09" db="EMBL/GenBank/DDBJ databases">
        <title>A novel bacterium of genus Paenibacillus, isolated from South China Sea.</title>
        <authorList>
            <person name="Huang H."/>
            <person name="Mo K."/>
            <person name="Hu Y."/>
        </authorList>
    </citation>
    <scope>NUCLEOTIDE SEQUENCE</scope>
    <source>
        <strain evidence="5">IB182363</strain>
    </source>
</reference>
<evidence type="ECO:0000313" key="6">
    <source>
        <dbReference type="Proteomes" id="UP000639396"/>
    </source>
</evidence>
<dbReference type="InterPro" id="IPR018060">
    <property type="entry name" value="HTH_AraC"/>
</dbReference>
<gene>
    <name evidence="5" type="ORF">IDH45_22320</name>
</gene>
<comment type="caution">
    <text evidence="5">The sequence shown here is derived from an EMBL/GenBank/DDBJ whole genome shotgun (WGS) entry which is preliminary data.</text>
</comment>
<dbReference type="Pfam" id="PF02311">
    <property type="entry name" value="AraC_binding"/>
    <property type="match status" value="1"/>
</dbReference>
<evidence type="ECO:0000259" key="4">
    <source>
        <dbReference type="PROSITE" id="PS01124"/>
    </source>
</evidence>
<protein>
    <submittedName>
        <fullName evidence="5">AraC family transcriptional regulator</fullName>
    </submittedName>
</protein>
<dbReference type="SMART" id="SM00342">
    <property type="entry name" value="HTH_ARAC"/>
    <property type="match status" value="1"/>
</dbReference>